<reference evidence="1" key="1">
    <citation type="journal article" date="2015" name="Nature">
        <title>Complex archaea that bridge the gap between prokaryotes and eukaryotes.</title>
        <authorList>
            <person name="Spang A."/>
            <person name="Saw J.H."/>
            <person name="Jorgensen S.L."/>
            <person name="Zaremba-Niedzwiedzka K."/>
            <person name="Martijn J."/>
            <person name="Lind A.E."/>
            <person name="van Eijk R."/>
            <person name="Schleper C."/>
            <person name="Guy L."/>
            <person name="Ettema T.J."/>
        </authorList>
    </citation>
    <scope>NUCLEOTIDE SEQUENCE</scope>
</reference>
<accession>A0A0F9NPM3</accession>
<dbReference type="AlphaFoldDB" id="A0A0F9NPM3"/>
<protein>
    <submittedName>
        <fullName evidence="1">Uncharacterized protein</fullName>
    </submittedName>
</protein>
<dbReference type="EMBL" id="LAZR01007744">
    <property type="protein sequence ID" value="KKM83232.1"/>
    <property type="molecule type" value="Genomic_DNA"/>
</dbReference>
<name>A0A0F9NPM3_9ZZZZ</name>
<proteinExistence type="predicted"/>
<evidence type="ECO:0000313" key="1">
    <source>
        <dbReference type="EMBL" id="KKM83232.1"/>
    </source>
</evidence>
<gene>
    <name evidence="1" type="ORF">LCGC14_1311390</name>
</gene>
<dbReference type="PROSITE" id="PS51257">
    <property type="entry name" value="PROKAR_LIPOPROTEIN"/>
    <property type="match status" value="1"/>
</dbReference>
<comment type="caution">
    <text evidence="1">The sequence shown here is derived from an EMBL/GenBank/DDBJ whole genome shotgun (WGS) entry which is preliminary data.</text>
</comment>
<sequence>MGLDVKQVQYAFPTSSLACTLGCSKDGAYCVLIGPEGGRSDIYGPFDTIQDAESAAESVDTPWDWMYKEYSLNGSQFKR</sequence>
<organism evidence="1">
    <name type="scientific">marine sediment metagenome</name>
    <dbReference type="NCBI Taxonomy" id="412755"/>
    <lineage>
        <taxon>unclassified sequences</taxon>
        <taxon>metagenomes</taxon>
        <taxon>ecological metagenomes</taxon>
    </lineage>
</organism>